<protein>
    <recommendedName>
        <fullName evidence="3">Reverse transcriptase domain-containing protein</fullName>
    </recommendedName>
</protein>
<name>A0ABR0NHN7_GOSAR</name>
<dbReference type="EMBL" id="JARKNE010000010">
    <property type="protein sequence ID" value="KAK5794339.1"/>
    <property type="molecule type" value="Genomic_DNA"/>
</dbReference>
<organism evidence="1 2">
    <name type="scientific">Gossypium arboreum</name>
    <name type="common">Tree cotton</name>
    <name type="synonym">Gossypium nanking</name>
    <dbReference type="NCBI Taxonomy" id="29729"/>
    <lineage>
        <taxon>Eukaryota</taxon>
        <taxon>Viridiplantae</taxon>
        <taxon>Streptophyta</taxon>
        <taxon>Embryophyta</taxon>
        <taxon>Tracheophyta</taxon>
        <taxon>Spermatophyta</taxon>
        <taxon>Magnoliopsida</taxon>
        <taxon>eudicotyledons</taxon>
        <taxon>Gunneridae</taxon>
        <taxon>Pentapetalae</taxon>
        <taxon>rosids</taxon>
        <taxon>malvids</taxon>
        <taxon>Malvales</taxon>
        <taxon>Malvaceae</taxon>
        <taxon>Malvoideae</taxon>
        <taxon>Gossypium</taxon>
    </lineage>
</organism>
<dbReference type="Proteomes" id="UP001358586">
    <property type="component" value="Chromosome 10"/>
</dbReference>
<evidence type="ECO:0008006" key="3">
    <source>
        <dbReference type="Google" id="ProtNLM"/>
    </source>
</evidence>
<proteinExistence type="predicted"/>
<gene>
    <name evidence="1" type="ORF">PVK06_035561</name>
</gene>
<accession>A0ABR0NHN7</accession>
<comment type="caution">
    <text evidence="1">The sequence shown here is derived from an EMBL/GenBank/DDBJ whole genome shotgun (WGS) entry which is preliminary data.</text>
</comment>
<reference evidence="1 2" key="1">
    <citation type="submission" date="2023-03" db="EMBL/GenBank/DDBJ databases">
        <title>WGS of Gossypium arboreum.</title>
        <authorList>
            <person name="Yu D."/>
        </authorList>
    </citation>
    <scope>NUCLEOTIDE SEQUENCE [LARGE SCALE GENOMIC DNA]</scope>
    <source>
        <tissue evidence="1">Leaf</tissue>
    </source>
</reference>
<keyword evidence="2" id="KW-1185">Reference proteome</keyword>
<evidence type="ECO:0000313" key="2">
    <source>
        <dbReference type="Proteomes" id="UP001358586"/>
    </source>
</evidence>
<evidence type="ECO:0000313" key="1">
    <source>
        <dbReference type="EMBL" id="KAK5794339.1"/>
    </source>
</evidence>
<sequence>MRIKNNVQWMAVNIDLEKVYDRAHWDFIQASLKEADDLVIFSKADLKHSGLLKSFLSNFCELFGHRVNTNKTDVFFSNGVKDDIKRNINNTLSFQEVKDLGLYLEAPLFHQRVTKNTLDFLVERVRNHLSSGTEESFLLLGGSL</sequence>